<organism evidence="3 4">
    <name type="scientific">Streptomyces milbemycinicus</name>
    <dbReference type="NCBI Taxonomy" id="476552"/>
    <lineage>
        <taxon>Bacteria</taxon>
        <taxon>Bacillati</taxon>
        <taxon>Actinomycetota</taxon>
        <taxon>Actinomycetes</taxon>
        <taxon>Kitasatosporales</taxon>
        <taxon>Streptomycetaceae</taxon>
        <taxon>Streptomyces</taxon>
    </lineage>
</organism>
<reference evidence="3 4" key="1">
    <citation type="submission" date="2024-11" db="EMBL/GenBank/DDBJ databases">
        <title>The Natural Products Discovery Center: Release of the First 8490 Sequenced Strains for Exploring Actinobacteria Biosynthetic Diversity.</title>
        <authorList>
            <person name="Kalkreuter E."/>
            <person name="Kautsar S.A."/>
            <person name="Yang D."/>
            <person name="Bader C.D."/>
            <person name="Teijaro C.N."/>
            <person name="Fluegel L."/>
            <person name="Davis C.M."/>
            <person name="Simpson J.R."/>
            <person name="Lauterbach L."/>
            <person name="Steele A.D."/>
            <person name="Gui C."/>
            <person name="Meng S."/>
            <person name="Li G."/>
            <person name="Viehrig K."/>
            <person name="Ye F."/>
            <person name="Su P."/>
            <person name="Kiefer A.F."/>
            <person name="Nichols A."/>
            <person name="Cepeda A.J."/>
            <person name="Yan W."/>
            <person name="Fan B."/>
            <person name="Jiang Y."/>
            <person name="Adhikari A."/>
            <person name="Zheng C.-J."/>
            <person name="Schuster L."/>
            <person name="Cowan T.M."/>
            <person name="Smanski M.J."/>
            <person name="Chevrette M.G."/>
            <person name="De Carvalho L.P.S."/>
            <person name="Shen B."/>
        </authorList>
    </citation>
    <scope>NUCLEOTIDE SEQUENCE [LARGE SCALE GENOMIC DNA]</scope>
    <source>
        <strain evidence="3 4">NPDC020863</strain>
    </source>
</reference>
<dbReference type="InterPro" id="IPR011010">
    <property type="entry name" value="DNA_brk_join_enz"/>
</dbReference>
<accession>A0ABW8LYP4</accession>
<protein>
    <submittedName>
        <fullName evidence="3">Tyrosine-type recombinase/integrase</fullName>
    </submittedName>
</protein>
<dbReference type="Proteomes" id="UP001620295">
    <property type="component" value="Unassembled WGS sequence"/>
</dbReference>
<dbReference type="SUPFAM" id="SSF56349">
    <property type="entry name" value="DNA breaking-rejoining enzymes"/>
    <property type="match status" value="1"/>
</dbReference>
<evidence type="ECO:0000259" key="2">
    <source>
        <dbReference type="PROSITE" id="PS51898"/>
    </source>
</evidence>
<dbReference type="InterPro" id="IPR013762">
    <property type="entry name" value="Integrase-like_cat_sf"/>
</dbReference>
<evidence type="ECO:0000256" key="1">
    <source>
        <dbReference type="ARBA" id="ARBA00023172"/>
    </source>
</evidence>
<dbReference type="RefSeq" id="WP_404748211.1">
    <property type="nucleotide sequence ID" value="NZ_JBJDQH010000015.1"/>
</dbReference>
<evidence type="ECO:0000313" key="4">
    <source>
        <dbReference type="Proteomes" id="UP001620295"/>
    </source>
</evidence>
<sequence>MSDVLLPLHSVADPTRRRETRDRLEVLTALLGGPHVEPLFREALIKVPADHPVFGWRCRVEGCDHSRTNARDLCHPHKMEWERGRRENPQLTRRAFLRDAKPAKFYDRMGEPPACRICPDRPARHHELRLCLAHNGRWKKASATRPGLAFEDWLATQTESFHGYGDCVVASCQSLSSSPMGLCWVHETRYQADGRPGGAERPKKWFNRFEMVGKPVPILYEDEAAFRRWCQSAHPVSRAGTINLQGLPPLLRAEFQWALFAHTQRAAHTYWPTWWVQQLVNLVRDRRVGSLTEMADERMQLDSRKRFILHEALTELRIVYFTPGETKEAGYIETEHFGVRFPQRYSNFDLTAVSQRWLRDLLWEHLADRLESPKGPRSTGPLDHDRRACTELSAFLEIAAPEGGHDPRLLGEEHMRRFVADHNKRIREGLPSLIILGHDRKPSKVTEHTGRFVLNHGRAILRWALDTGRAEEIGLSRKFIVAMPTGNSPKPKARRPFPDPVARALADPTNLQHLASRYDPNDHGVRDAWEALVFTGRRCSEVLELRLECMAIHRRVPYLWHDQTKVGNFDEAIRIPETLYLRLQKRQQSTLDRFEDRHGRLPTPKERAGLSLFPSPSRNPKGTVSISYTFFHTGFSGWLEDLDIGAWVPHQARHTLATNLLKHGAGLHHIKKYLGQVSQRMAEHYAKVASSEVDDFLERLWVAGPGAAEPGKLLVIPDEEMTKAEAEAMALDLARGSTPAEGGFCTFQPVVRGDACPWNLDCHNCDKFVMSGADLLYWRRKAEQWRTMAERAPDDKTADYLHELFEPTARAIDGLEKALASLGLLEDALALDLRRPQDYFHRLWSLAFRASDLAGDDPHVDAPDLTEDTE</sequence>
<gene>
    <name evidence="3" type="ORF">ACI2L5_39695</name>
</gene>
<keyword evidence="1" id="KW-0233">DNA recombination</keyword>
<dbReference type="Gene3D" id="1.10.443.10">
    <property type="entry name" value="Intergrase catalytic core"/>
    <property type="match status" value="1"/>
</dbReference>
<proteinExistence type="predicted"/>
<dbReference type="Pfam" id="PF00589">
    <property type="entry name" value="Phage_integrase"/>
    <property type="match status" value="1"/>
</dbReference>
<keyword evidence="4" id="KW-1185">Reference proteome</keyword>
<dbReference type="InterPro" id="IPR002104">
    <property type="entry name" value="Integrase_catalytic"/>
</dbReference>
<comment type="caution">
    <text evidence="3">The sequence shown here is derived from an EMBL/GenBank/DDBJ whole genome shotgun (WGS) entry which is preliminary data.</text>
</comment>
<dbReference type="CDD" id="cd00397">
    <property type="entry name" value="DNA_BRE_C"/>
    <property type="match status" value="1"/>
</dbReference>
<dbReference type="EMBL" id="JBJDQH010000015">
    <property type="protein sequence ID" value="MFK4271006.1"/>
    <property type="molecule type" value="Genomic_DNA"/>
</dbReference>
<evidence type="ECO:0000313" key="3">
    <source>
        <dbReference type="EMBL" id="MFK4271006.1"/>
    </source>
</evidence>
<dbReference type="PROSITE" id="PS51898">
    <property type="entry name" value="TYR_RECOMBINASE"/>
    <property type="match status" value="1"/>
</dbReference>
<feature type="domain" description="Tyr recombinase" evidence="2">
    <location>
        <begin position="496"/>
        <end position="698"/>
    </location>
</feature>
<name>A0ABW8LYP4_9ACTN</name>